<feature type="compositionally biased region" description="Polar residues" evidence="2">
    <location>
        <begin position="194"/>
        <end position="219"/>
    </location>
</feature>
<name>A0ABQ9XGP5_9EUKA</name>
<keyword evidence="1" id="KW-0175">Coiled coil</keyword>
<feature type="compositionally biased region" description="Polar residues" evidence="2">
    <location>
        <begin position="245"/>
        <end position="270"/>
    </location>
</feature>
<evidence type="ECO:0000313" key="4">
    <source>
        <dbReference type="Proteomes" id="UP001281761"/>
    </source>
</evidence>
<feature type="compositionally biased region" description="Basic and acidic residues" evidence="2">
    <location>
        <begin position="909"/>
        <end position="969"/>
    </location>
</feature>
<evidence type="ECO:0000256" key="1">
    <source>
        <dbReference type="SAM" id="Coils"/>
    </source>
</evidence>
<feature type="coiled-coil region" evidence="1">
    <location>
        <begin position="641"/>
        <end position="675"/>
    </location>
</feature>
<proteinExistence type="predicted"/>
<accession>A0ABQ9XGP5</accession>
<evidence type="ECO:0000256" key="2">
    <source>
        <dbReference type="SAM" id="MobiDB-lite"/>
    </source>
</evidence>
<dbReference type="PANTHER" id="PTHR13484">
    <property type="entry name" value="FIP1-LIKE 1 PROTEIN"/>
    <property type="match status" value="1"/>
</dbReference>
<sequence>MLSQNQTSPLSVSKRRHSSFNESNARSLLASFNTYKQTPTQTPQMEPPSPLVTPYHHQFEQYEQRLQQRKQQFELKMKEIEQNGEIYRQQLNMQESRLNPSATLERLLSNHQTLSESTPRSQLDTLLTSADSEQLSNIIAQAIHQHLLQTPKSQTSDTKLSQSQKKPLKQNDESDKSPVSVKKPIPKQPTQKIVNQASPVIPISSPTSMLSQQPFNESNAPPPPDSPPAVDQKSQREVFVKPSPKVSSIGNRTPTSKLNHSSSHQPSLSPTAAPKGKSIQPSLLSAKSSFSEFPDNLETDDNDDEDIFNFQSSSTVSRPGPTSTASRSSPFGRRGASSSQKPKTQMRLPTYTNTQQHQPASRFKQPTPASRRPTRDVVDRWRELQLTHEDLERQFQLNQARLTDLDNIISMLQDERHKSEDQADILVDAIDSLISEEQQLRRQYDETEREMKTLRQEQNIFAGRSKTAEKIIQEKYDLIDSLKKELIDSKNDGNIYTADCTEWDWFKEQNDLLQVEIRRIDVDLQKNRTKANNLRFTANIALVEAKQAEVDISVTRQILAEEESHSSSHKSQLLSQLKVLQEERNDRMNTSFRRMDETLQKSLISMIPLLKSDGNNPSFAREVITDIMTFQQEQKNMAQTIAQKQNKLEQNKKTIAEIQNEVNRLQTQSSTLSATIQQHRQLFDDWKRSKVKQRQQEQTQLVNLLRDHNVFRPEVCHHPLVFGENVFALTVHSLTIPTNKSARKPPHVIIRASFFEMKTVFSKQTRATSRMEQTLLYRTFVTPELLHVMTEHTITISILSSSTPPATLASSSLSVRTLVTSFRKLRETIKLIGENGDAYIMTVSVSTLFPIEECCEIEEWEEYQQKYAEFEIGVREQEQAVFFEGCELCEEGVNEEKRRKEERVLMEERKKEEERMLREEEERRLKEEEDRKKQEEEDNRRRREEEGRRRREEDDRRRRDEEAMRRQAELEAQDDGSTFFHSDEEESSEEEEYGDDRPSIYPALLSPRDPGSWAND</sequence>
<feature type="compositionally biased region" description="Polar residues" evidence="2">
    <location>
        <begin position="350"/>
        <end position="359"/>
    </location>
</feature>
<protein>
    <submittedName>
        <fullName evidence="3">Uncharacterized protein</fullName>
    </submittedName>
</protein>
<feature type="coiled-coil region" evidence="1">
    <location>
        <begin position="59"/>
        <end position="97"/>
    </location>
</feature>
<dbReference type="InterPro" id="IPR035892">
    <property type="entry name" value="C2_domain_sf"/>
</dbReference>
<comment type="caution">
    <text evidence="3">The sequence shown here is derived from an EMBL/GenBank/DDBJ whole genome shotgun (WGS) entry which is preliminary data.</text>
</comment>
<dbReference type="PANTHER" id="PTHR13484:SF0">
    <property type="entry name" value="PRE-MRNA 3'-END-PROCESSING FACTOR FIP1"/>
    <property type="match status" value="1"/>
</dbReference>
<feature type="region of interest" description="Disordered" evidence="2">
    <location>
        <begin position="1"/>
        <end position="25"/>
    </location>
</feature>
<dbReference type="Proteomes" id="UP001281761">
    <property type="component" value="Unassembled WGS sequence"/>
</dbReference>
<dbReference type="EMBL" id="JARBJD010000155">
    <property type="protein sequence ID" value="KAK2949466.1"/>
    <property type="molecule type" value="Genomic_DNA"/>
</dbReference>
<reference evidence="3 4" key="1">
    <citation type="journal article" date="2022" name="bioRxiv">
        <title>Genomics of Preaxostyla Flagellates Illuminates Evolutionary Transitions and the Path Towards Mitochondrial Loss.</title>
        <authorList>
            <person name="Novak L.V.F."/>
            <person name="Treitli S.C."/>
            <person name="Pyrih J."/>
            <person name="Halakuc P."/>
            <person name="Pipaliya S.V."/>
            <person name="Vacek V."/>
            <person name="Brzon O."/>
            <person name="Soukal P."/>
            <person name="Eme L."/>
            <person name="Dacks J.B."/>
            <person name="Karnkowska A."/>
            <person name="Elias M."/>
            <person name="Hampl V."/>
        </authorList>
    </citation>
    <scope>NUCLEOTIDE SEQUENCE [LARGE SCALE GENOMIC DNA]</scope>
    <source>
        <strain evidence="3">NAU3</strain>
        <tissue evidence="3">Gut</tissue>
    </source>
</reference>
<feature type="region of interest" description="Disordered" evidence="2">
    <location>
        <begin position="909"/>
        <end position="1016"/>
    </location>
</feature>
<feature type="coiled-coil region" evidence="1">
    <location>
        <begin position="430"/>
        <end position="457"/>
    </location>
</feature>
<feature type="compositionally biased region" description="Acidic residues" evidence="2">
    <location>
        <begin position="295"/>
        <end position="307"/>
    </location>
</feature>
<dbReference type="InterPro" id="IPR051187">
    <property type="entry name" value="Pre-mRNA_3'-end_processing_reg"/>
</dbReference>
<organism evidence="3 4">
    <name type="scientific">Blattamonas nauphoetae</name>
    <dbReference type="NCBI Taxonomy" id="2049346"/>
    <lineage>
        <taxon>Eukaryota</taxon>
        <taxon>Metamonada</taxon>
        <taxon>Preaxostyla</taxon>
        <taxon>Oxymonadida</taxon>
        <taxon>Blattamonas</taxon>
    </lineage>
</organism>
<feature type="compositionally biased region" description="Polar residues" evidence="2">
    <location>
        <begin position="1"/>
        <end position="11"/>
    </location>
</feature>
<dbReference type="Gene3D" id="2.60.40.150">
    <property type="entry name" value="C2 domain"/>
    <property type="match status" value="1"/>
</dbReference>
<feature type="compositionally biased region" description="Low complexity" evidence="2">
    <location>
        <begin position="177"/>
        <end position="193"/>
    </location>
</feature>
<feature type="compositionally biased region" description="Polar residues" evidence="2">
    <location>
        <begin position="279"/>
        <end position="291"/>
    </location>
</feature>
<keyword evidence="4" id="KW-1185">Reference proteome</keyword>
<feature type="region of interest" description="Disordered" evidence="2">
    <location>
        <begin position="150"/>
        <end position="376"/>
    </location>
</feature>
<evidence type="ECO:0000313" key="3">
    <source>
        <dbReference type="EMBL" id="KAK2949466.1"/>
    </source>
</evidence>
<gene>
    <name evidence="3" type="ORF">BLNAU_15554</name>
</gene>
<feature type="compositionally biased region" description="Polar residues" evidence="2">
    <location>
        <begin position="309"/>
        <end position="329"/>
    </location>
</feature>
<feature type="compositionally biased region" description="Acidic residues" evidence="2">
    <location>
        <begin position="983"/>
        <end position="994"/>
    </location>
</feature>